<dbReference type="OrthoDB" id="3399180at2"/>
<dbReference type="AlphaFoldDB" id="A0A4Y8R9H4"/>
<evidence type="ECO:0000313" key="4">
    <source>
        <dbReference type="EMBL" id="TFF18362.1"/>
    </source>
</evidence>
<sequence length="310" mass="34701">MDAVTNAWPQKTREFHNHHFDSTIWNDFAFRNDDVVIATYGKSGTTWTQQIIGQLIFGGSAEISVAELSPWLDLRVPPKAVKLEAMEAQTHRRFIKTHLPVDALVFSPKARYVFVGRDGRDVIWSMYNHHARANADWYAKLNETPGRVGPPIEPPPASTRRYFLEWLEQDGHPFWPFFSHVRSWWAVRDLPNVLMVHFADLKADMPGEIARIAAFLGIEADPASWPTILQHCSFDYMKAHAAQSAPLGGAFWDGGAETFIHRGTNGRWHDELTAEDVAAYEAKVAAELPADCAAWLAEGRLAGNAASLAA</sequence>
<comment type="caution">
    <text evidence="4">The sequence shown here is derived from an EMBL/GenBank/DDBJ whole genome shotgun (WGS) entry which is preliminary data.</text>
</comment>
<organism evidence="4 5">
    <name type="scientific">Jiella endophytica</name>
    <dbReference type="NCBI Taxonomy" id="2558362"/>
    <lineage>
        <taxon>Bacteria</taxon>
        <taxon>Pseudomonadati</taxon>
        <taxon>Pseudomonadota</taxon>
        <taxon>Alphaproteobacteria</taxon>
        <taxon>Hyphomicrobiales</taxon>
        <taxon>Aurantimonadaceae</taxon>
        <taxon>Jiella</taxon>
    </lineage>
</organism>
<dbReference type="InterPro" id="IPR000863">
    <property type="entry name" value="Sulfotransferase_dom"/>
</dbReference>
<evidence type="ECO:0000256" key="1">
    <source>
        <dbReference type="ARBA" id="ARBA00005771"/>
    </source>
</evidence>
<dbReference type="RefSeq" id="WP_134763956.1">
    <property type="nucleotide sequence ID" value="NZ_SOZD01000009.1"/>
</dbReference>
<gene>
    <name evidence="4" type="ORF">E3C22_21555</name>
</gene>
<name>A0A4Y8R9H4_9HYPH</name>
<dbReference type="Gene3D" id="3.40.50.300">
    <property type="entry name" value="P-loop containing nucleotide triphosphate hydrolases"/>
    <property type="match status" value="1"/>
</dbReference>
<evidence type="ECO:0000313" key="5">
    <source>
        <dbReference type="Proteomes" id="UP000298179"/>
    </source>
</evidence>
<keyword evidence="2 4" id="KW-0808">Transferase</keyword>
<dbReference type="InterPro" id="IPR027417">
    <property type="entry name" value="P-loop_NTPase"/>
</dbReference>
<dbReference type="Proteomes" id="UP000298179">
    <property type="component" value="Unassembled WGS sequence"/>
</dbReference>
<evidence type="ECO:0000259" key="3">
    <source>
        <dbReference type="Pfam" id="PF00685"/>
    </source>
</evidence>
<proteinExistence type="inferred from homology"/>
<comment type="similarity">
    <text evidence="1">Belongs to the sulfotransferase 1 family.</text>
</comment>
<accession>A0A4Y8R9H4</accession>
<dbReference type="Pfam" id="PF00685">
    <property type="entry name" value="Sulfotransfer_1"/>
    <property type="match status" value="1"/>
</dbReference>
<feature type="domain" description="Sulfotransferase" evidence="3">
    <location>
        <begin position="33"/>
        <end position="281"/>
    </location>
</feature>
<protein>
    <submittedName>
        <fullName evidence="4">Sulfotransferase domain-containing protein</fullName>
    </submittedName>
</protein>
<dbReference type="EMBL" id="SOZD01000009">
    <property type="protein sequence ID" value="TFF18362.1"/>
    <property type="molecule type" value="Genomic_DNA"/>
</dbReference>
<dbReference type="SUPFAM" id="SSF52540">
    <property type="entry name" value="P-loop containing nucleoside triphosphate hydrolases"/>
    <property type="match status" value="1"/>
</dbReference>
<dbReference type="PANTHER" id="PTHR11783">
    <property type="entry name" value="SULFOTRANSFERASE SULT"/>
    <property type="match status" value="1"/>
</dbReference>
<reference evidence="4 5" key="1">
    <citation type="submission" date="2019-03" db="EMBL/GenBank/DDBJ databases">
        <title>Jiella endophytica sp. nov., a novel endophytic bacterium isolated from root of Ficus microcarpa Linn. f.</title>
        <authorList>
            <person name="Tuo L."/>
        </authorList>
    </citation>
    <scope>NUCLEOTIDE SEQUENCE [LARGE SCALE GENOMIC DNA]</scope>
    <source>
        <strain evidence="4 5">CBS5Q-3</strain>
    </source>
</reference>
<keyword evidence="5" id="KW-1185">Reference proteome</keyword>
<dbReference type="GO" id="GO:0008146">
    <property type="term" value="F:sulfotransferase activity"/>
    <property type="evidence" value="ECO:0007669"/>
    <property type="project" value="InterPro"/>
</dbReference>
<evidence type="ECO:0000256" key="2">
    <source>
        <dbReference type="ARBA" id="ARBA00022679"/>
    </source>
</evidence>